<proteinExistence type="predicted"/>
<feature type="non-terminal residue" evidence="1">
    <location>
        <position position="69"/>
    </location>
</feature>
<dbReference type="EMBL" id="UYJE01006456">
    <property type="protein sequence ID" value="VDI46179.1"/>
    <property type="molecule type" value="Genomic_DNA"/>
</dbReference>
<evidence type="ECO:0000313" key="1">
    <source>
        <dbReference type="EMBL" id="VDI46179.1"/>
    </source>
</evidence>
<gene>
    <name evidence="1" type="ORF">MGAL_10B073475</name>
</gene>
<accession>A0A8B6F7Z7</accession>
<protein>
    <submittedName>
        <fullName evidence="1">Uncharacterized protein</fullName>
    </submittedName>
</protein>
<dbReference type="AlphaFoldDB" id="A0A8B6F7Z7"/>
<dbReference type="OrthoDB" id="10624601at2759"/>
<dbReference type="Proteomes" id="UP000596742">
    <property type="component" value="Unassembled WGS sequence"/>
</dbReference>
<comment type="caution">
    <text evidence="1">The sequence shown here is derived from an EMBL/GenBank/DDBJ whole genome shotgun (WGS) entry which is preliminary data.</text>
</comment>
<reference evidence="1" key="1">
    <citation type="submission" date="2018-11" db="EMBL/GenBank/DDBJ databases">
        <authorList>
            <person name="Alioto T."/>
            <person name="Alioto T."/>
        </authorList>
    </citation>
    <scope>NUCLEOTIDE SEQUENCE</scope>
</reference>
<keyword evidence="2" id="KW-1185">Reference proteome</keyword>
<name>A0A8B6F7Z7_MYTGA</name>
<sequence>AQLVNSKRIHIKYQNNTENDVVVQHVAEGPKQTTKTLNLYLFQNGPRELSCKSYTLKIGSVVGVMDGVV</sequence>
<evidence type="ECO:0000313" key="2">
    <source>
        <dbReference type="Proteomes" id="UP000596742"/>
    </source>
</evidence>
<organism evidence="1 2">
    <name type="scientific">Mytilus galloprovincialis</name>
    <name type="common">Mediterranean mussel</name>
    <dbReference type="NCBI Taxonomy" id="29158"/>
    <lineage>
        <taxon>Eukaryota</taxon>
        <taxon>Metazoa</taxon>
        <taxon>Spiralia</taxon>
        <taxon>Lophotrochozoa</taxon>
        <taxon>Mollusca</taxon>
        <taxon>Bivalvia</taxon>
        <taxon>Autobranchia</taxon>
        <taxon>Pteriomorphia</taxon>
        <taxon>Mytilida</taxon>
        <taxon>Mytiloidea</taxon>
        <taxon>Mytilidae</taxon>
        <taxon>Mytilinae</taxon>
        <taxon>Mytilus</taxon>
    </lineage>
</organism>